<keyword evidence="7" id="KW-0175">Coiled coil</keyword>
<keyword evidence="2" id="KW-0732">Signal</keyword>
<evidence type="ECO:0000259" key="9">
    <source>
        <dbReference type="PROSITE" id="PS51551"/>
    </source>
</evidence>
<organism evidence="10 11">
    <name type="scientific">Ascaris lumbricoides</name>
    <name type="common">Giant roundworm</name>
    <dbReference type="NCBI Taxonomy" id="6252"/>
    <lineage>
        <taxon>Eukaryota</taxon>
        <taxon>Metazoa</taxon>
        <taxon>Ecdysozoa</taxon>
        <taxon>Nematoda</taxon>
        <taxon>Chromadorea</taxon>
        <taxon>Rhabditida</taxon>
        <taxon>Spirurina</taxon>
        <taxon>Ascaridomorpha</taxon>
        <taxon>Ascaridoidea</taxon>
        <taxon>Ascarididae</taxon>
        <taxon>Ascaris</taxon>
    </lineage>
</organism>
<protein>
    <submittedName>
        <fullName evidence="11">Ephrin RBD domain-containing protein</fullName>
    </submittedName>
</protein>
<name>A0A0M3IRK9_ASCLU</name>
<dbReference type="GO" id="GO:0046875">
    <property type="term" value="F:ephrin receptor binding"/>
    <property type="evidence" value="ECO:0007669"/>
    <property type="project" value="TreeGrafter"/>
</dbReference>
<dbReference type="GO" id="GO:0005886">
    <property type="term" value="C:plasma membrane"/>
    <property type="evidence" value="ECO:0007669"/>
    <property type="project" value="TreeGrafter"/>
</dbReference>
<evidence type="ECO:0000313" key="10">
    <source>
        <dbReference type="Proteomes" id="UP000036681"/>
    </source>
</evidence>
<keyword evidence="3 8" id="KW-0472">Membrane</keyword>
<dbReference type="GO" id="GO:0048013">
    <property type="term" value="P:ephrin receptor signaling pathway"/>
    <property type="evidence" value="ECO:0007669"/>
    <property type="project" value="TreeGrafter"/>
</dbReference>
<evidence type="ECO:0000256" key="6">
    <source>
        <dbReference type="PROSITE-ProRule" id="PRU00884"/>
    </source>
</evidence>
<evidence type="ECO:0000256" key="4">
    <source>
        <dbReference type="ARBA" id="ARBA00023157"/>
    </source>
</evidence>
<dbReference type="Pfam" id="PF00812">
    <property type="entry name" value="Ephrin"/>
    <property type="match status" value="1"/>
</dbReference>
<evidence type="ECO:0000256" key="8">
    <source>
        <dbReference type="SAM" id="Phobius"/>
    </source>
</evidence>
<keyword evidence="4" id="KW-1015">Disulfide bond</keyword>
<dbReference type="InterPro" id="IPR031328">
    <property type="entry name" value="Ephrin"/>
</dbReference>
<keyword evidence="5" id="KW-0325">Glycoprotein</keyword>
<dbReference type="InterPro" id="IPR001799">
    <property type="entry name" value="Ephrin_RBD"/>
</dbReference>
<reference evidence="11" key="1">
    <citation type="submission" date="2017-02" db="UniProtKB">
        <authorList>
            <consortium name="WormBaseParasite"/>
        </authorList>
    </citation>
    <scope>IDENTIFICATION</scope>
</reference>
<keyword evidence="8" id="KW-0812">Transmembrane</keyword>
<feature type="domain" description="Ephrin RBD" evidence="9">
    <location>
        <begin position="1"/>
        <end position="106"/>
    </location>
</feature>
<dbReference type="Proteomes" id="UP000036681">
    <property type="component" value="Unplaced"/>
</dbReference>
<dbReference type="InterPro" id="IPR008972">
    <property type="entry name" value="Cupredoxin"/>
</dbReference>
<evidence type="ECO:0000256" key="2">
    <source>
        <dbReference type="ARBA" id="ARBA00022729"/>
    </source>
</evidence>
<evidence type="ECO:0000256" key="3">
    <source>
        <dbReference type="ARBA" id="ARBA00023136"/>
    </source>
</evidence>
<dbReference type="GO" id="GO:0007411">
    <property type="term" value="P:axon guidance"/>
    <property type="evidence" value="ECO:0007669"/>
    <property type="project" value="TreeGrafter"/>
</dbReference>
<sequence>VSRDGYDNCELRNERLIGVCQNAEAQSGYDNCELRNERLIGVCQNAEAQSSISIVFRDFSPLPGALEFKPGHSYYIITTSDGTEAGIDKRSGGLCVTRHMKMKFEVHSGKLAVAVLFMFWLRYTIWQYSIVDYQLADQVCSPGFQAGFSTAGFPSAPC</sequence>
<feature type="transmembrane region" description="Helical" evidence="8">
    <location>
        <begin position="108"/>
        <end position="125"/>
    </location>
</feature>
<dbReference type="Gene3D" id="2.60.40.420">
    <property type="entry name" value="Cupredoxins - blue copper proteins"/>
    <property type="match status" value="1"/>
</dbReference>
<keyword evidence="10" id="KW-1185">Reference proteome</keyword>
<comment type="similarity">
    <text evidence="6">Belongs to the ephrin family.</text>
</comment>
<dbReference type="AlphaFoldDB" id="A0A0M3IRK9"/>
<dbReference type="PANTHER" id="PTHR11304:SF29">
    <property type="entry name" value="EPHRIN"/>
    <property type="match status" value="1"/>
</dbReference>
<evidence type="ECO:0000313" key="11">
    <source>
        <dbReference type="WBParaSite" id="ALUE_0002138701-mRNA-1"/>
    </source>
</evidence>
<evidence type="ECO:0000256" key="7">
    <source>
        <dbReference type="SAM" id="Coils"/>
    </source>
</evidence>
<dbReference type="SUPFAM" id="SSF49503">
    <property type="entry name" value="Cupredoxins"/>
    <property type="match status" value="1"/>
</dbReference>
<proteinExistence type="inferred from homology"/>
<feature type="coiled-coil region" evidence="7">
    <location>
        <begin position="6"/>
        <end position="49"/>
    </location>
</feature>
<comment type="subcellular location">
    <subcellularLocation>
        <location evidence="1">Membrane</location>
    </subcellularLocation>
</comment>
<evidence type="ECO:0000256" key="1">
    <source>
        <dbReference type="ARBA" id="ARBA00004370"/>
    </source>
</evidence>
<accession>A0A0M3IRK9</accession>
<evidence type="ECO:0000256" key="5">
    <source>
        <dbReference type="ARBA" id="ARBA00023180"/>
    </source>
</evidence>
<keyword evidence="8" id="KW-1133">Transmembrane helix</keyword>
<dbReference type="WBParaSite" id="ALUE_0002138701-mRNA-1">
    <property type="protein sequence ID" value="ALUE_0002138701-mRNA-1"/>
    <property type="gene ID" value="ALUE_0002138701"/>
</dbReference>
<dbReference type="PROSITE" id="PS51551">
    <property type="entry name" value="EPHRIN_RBD_2"/>
    <property type="match status" value="1"/>
</dbReference>
<dbReference type="PANTHER" id="PTHR11304">
    <property type="entry name" value="EPHRIN"/>
    <property type="match status" value="1"/>
</dbReference>
<comment type="caution">
    <text evidence="6">Lacks conserved residue(s) required for the propagation of feature annotation.</text>
</comment>